<proteinExistence type="predicted"/>
<keyword evidence="5" id="KW-1133">Transmembrane helix</keyword>
<evidence type="ECO:0000259" key="7">
    <source>
        <dbReference type="PROSITE" id="PS50928"/>
    </source>
</evidence>
<dbReference type="Gene3D" id="1.10.3720.10">
    <property type="entry name" value="MetI-like"/>
    <property type="match status" value="1"/>
</dbReference>
<comment type="caution">
    <text evidence="8">The sequence shown here is derived from an EMBL/GenBank/DDBJ whole genome shotgun (WGS) entry which is preliminary data.</text>
</comment>
<name>A0A094QAH8_9ZZZZ</name>
<dbReference type="InterPro" id="IPR000515">
    <property type="entry name" value="MetI-like"/>
</dbReference>
<dbReference type="GO" id="GO:0005886">
    <property type="term" value="C:plasma membrane"/>
    <property type="evidence" value="ECO:0007669"/>
    <property type="project" value="UniProtKB-SubCell"/>
</dbReference>
<keyword evidence="4" id="KW-0812">Transmembrane</keyword>
<dbReference type="CDD" id="cd06261">
    <property type="entry name" value="TM_PBP2"/>
    <property type="match status" value="1"/>
</dbReference>
<protein>
    <recommendedName>
        <fullName evidence="7">ABC transmembrane type-1 domain-containing protein</fullName>
    </recommendedName>
</protein>
<evidence type="ECO:0000313" key="8">
    <source>
        <dbReference type="EMBL" id="KGA20392.1"/>
    </source>
</evidence>
<dbReference type="InterPro" id="IPR035906">
    <property type="entry name" value="MetI-like_sf"/>
</dbReference>
<evidence type="ECO:0000256" key="5">
    <source>
        <dbReference type="ARBA" id="ARBA00022989"/>
    </source>
</evidence>
<dbReference type="EMBL" id="JNSK01000003">
    <property type="protein sequence ID" value="KGA20392.1"/>
    <property type="molecule type" value="Genomic_DNA"/>
</dbReference>
<keyword evidence="2" id="KW-0813">Transport</keyword>
<evidence type="ECO:0000256" key="6">
    <source>
        <dbReference type="ARBA" id="ARBA00023136"/>
    </source>
</evidence>
<comment type="subcellular location">
    <subcellularLocation>
        <location evidence="1">Cell membrane</location>
        <topology evidence="1">Multi-pass membrane protein</topology>
    </subcellularLocation>
</comment>
<sequence length="60" mass="6827">MLHLILPVFAITFTTVAIYYQVTKNAAIEALDSDYVRLAKSKGISPIEVLVRHVFRNCYL</sequence>
<evidence type="ECO:0000256" key="3">
    <source>
        <dbReference type="ARBA" id="ARBA00022475"/>
    </source>
</evidence>
<dbReference type="PANTHER" id="PTHR30465">
    <property type="entry name" value="INNER MEMBRANE ABC TRANSPORTER"/>
    <property type="match status" value="1"/>
</dbReference>
<organism evidence="8">
    <name type="scientific">freshwater metagenome</name>
    <dbReference type="NCBI Taxonomy" id="449393"/>
    <lineage>
        <taxon>unclassified sequences</taxon>
        <taxon>metagenomes</taxon>
        <taxon>ecological metagenomes</taxon>
    </lineage>
</organism>
<dbReference type="PANTHER" id="PTHR30465:SF0">
    <property type="entry name" value="OLIGOPEPTIDE TRANSPORT SYSTEM PERMEASE PROTEIN APPB"/>
    <property type="match status" value="1"/>
</dbReference>
<feature type="domain" description="ABC transmembrane type-1" evidence="7">
    <location>
        <begin position="1"/>
        <end position="60"/>
    </location>
</feature>
<dbReference type="Pfam" id="PF00528">
    <property type="entry name" value="BPD_transp_1"/>
    <property type="match status" value="1"/>
</dbReference>
<accession>A0A094QAH8</accession>
<reference evidence="8" key="1">
    <citation type="submission" date="2014-05" db="EMBL/GenBank/DDBJ databases">
        <title>Key roles for freshwater Actinobacteria revealed by deep metagenomic sequencing.</title>
        <authorList>
            <person name="Ghai R."/>
            <person name="Mizuno C.M."/>
            <person name="Picazo A."/>
            <person name="Camacho A."/>
            <person name="Rodriguez-Valera F."/>
        </authorList>
    </citation>
    <scope>NUCLEOTIDE SEQUENCE</scope>
</reference>
<gene>
    <name evidence="8" type="ORF">GM50_1545</name>
</gene>
<evidence type="ECO:0000256" key="4">
    <source>
        <dbReference type="ARBA" id="ARBA00022692"/>
    </source>
</evidence>
<dbReference type="AlphaFoldDB" id="A0A094QAH8"/>
<keyword evidence="3" id="KW-1003">Cell membrane</keyword>
<dbReference type="GO" id="GO:0055085">
    <property type="term" value="P:transmembrane transport"/>
    <property type="evidence" value="ECO:0007669"/>
    <property type="project" value="InterPro"/>
</dbReference>
<evidence type="ECO:0000256" key="2">
    <source>
        <dbReference type="ARBA" id="ARBA00022448"/>
    </source>
</evidence>
<evidence type="ECO:0000256" key="1">
    <source>
        <dbReference type="ARBA" id="ARBA00004651"/>
    </source>
</evidence>
<dbReference type="PROSITE" id="PS50928">
    <property type="entry name" value="ABC_TM1"/>
    <property type="match status" value="1"/>
</dbReference>
<keyword evidence="6" id="KW-0472">Membrane</keyword>